<organism evidence="2">
    <name type="scientific">Culex tarsalis</name>
    <name type="common">Encephalitis mosquito</name>
    <dbReference type="NCBI Taxonomy" id="7177"/>
    <lineage>
        <taxon>Eukaryota</taxon>
        <taxon>Metazoa</taxon>
        <taxon>Ecdysozoa</taxon>
        <taxon>Arthropoda</taxon>
        <taxon>Hexapoda</taxon>
        <taxon>Insecta</taxon>
        <taxon>Pterygota</taxon>
        <taxon>Neoptera</taxon>
        <taxon>Endopterygota</taxon>
        <taxon>Diptera</taxon>
        <taxon>Nematocera</taxon>
        <taxon>Culicoidea</taxon>
        <taxon>Culicidae</taxon>
        <taxon>Culicinae</taxon>
        <taxon>Culicini</taxon>
        <taxon>Culex</taxon>
        <taxon>Culex</taxon>
    </lineage>
</organism>
<evidence type="ECO:0000256" key="1">
    <source>
        <dbReference type="SAM" id="MobiDB-lite"/>
    </source>
</evidence>
<protein>
    <submittedName>
        <fullName evidence="2">Putative septin</fullName>
    </submittedName>
</protein>
<reference evidence="2" key="1">
    <citation type="submission" date="2017-01" db="EMBL/GenBank/DDBJ databases">
        <title>A deep insight into the sialotranscriptome of adult male and female Cluex tarsalis mosquitoes.</title>
        <authorList>
            <person name="Ribeiro J.M."/>
            <person name="Moreira F."/>
            <person name="Bernard K.A."/>
            <person name="Calvo E."/>
        </authorList>
    </citation>
    <scope>NUCLEOTIDE SEQUENCE</scope>
    <source>
        <strain evidence="2">Kern County</strain>
        <tissue evidence="2">Salivary glands</tissue>
    </source>
</reference>
<feature type="region of interest" description="Disordered" evidence="1">
    <location>
        <begin position="430"/>
        <end position="483"/>
    </location>
</feature>
<sequence>MSSSGSPARPEQQPEVYFGTPTMEELKQYYQRLQQRSSIPPAVPPSDSSEESSFELDDSFRAMIERKRKKMIEERLAAALDSTTEDEENGDSLVVTERSTDGGGGDSRFRCNDSTIIEQDSIHKTTDESFEAMERLCGSINLGAGGDGFGEESQLDAEMPPPSLDYTVPVKRASSKGESSGLAEMTQLEDVEEPSGMWENSMLHATAANKMLSPIKRVHMLRPSTILEEATINETTTTGGANQTSSKNTSLESYATAKQQLDGSGADNYSIITGSEVYRTAEEGSTINSTADSSAGVGFETTVVNKTSIENPQQCVDEEVVIVLDSSSSEAEDSLPEGDKRLDASSMLETSTGLQENSLCQNDTGELEDRPESPLLDEIPDHFNDTMEEMEFMMRQGMKVMQQQKQAQELEKSKKAAEPVRSILKKSTLQMTPVTPASPGRYLKPKQPTSASSAKQMLFSHSASKTNSAHKPPLTPSGSSSCGTFKKPLVSRFPLPKSAKKFDHIKSPIGTYINKTPHTTLQAKIFCPNQNLVDVLHTNPHNRESVHSVKENNFAAPAEVEGYSSSLPRKGVICSRGAHVLDERKTVRIPGGEKVHKLLTGSPTLVIRHEGRLRYQRETPLTDDSVADDSVADLSMVSGDVSVRIVKDVRRF</sequence>
<accession>A0A1Q3F6W9</accession>
<name>A0A1Q3F6W9_CULTA</name>
<feature type="region of interest" description="Disordered" evidence="1">
    <location>
        <begin position="349"/>
        <end position="378"/>
    </location>
</feature>
<dbReference type="EMBL" id="GFDL01011739">
    <property type="protein sequence ID" value="JAV23306.1"/>
    <property type="molecule type" value="Transcribed_RNA"/>
</dbReference>
<feature type="compositionally biased region" description="Polar residues" evidence="1">
    <location>
        <begin position="447"/>
        <end position="469"/>
    </location>
</feature>
<feature type="compositionally biased region" description="Polar residues" evidence="1">
    <location>
        <begin position="349"/>
        <end position="364"/>
    </location>
</feature>
<evidence type="ECO:0000313" key="2">
    <source>
        <dbReference type="EMBL" id="JAV23306.1"/>
    </source>
</evidence>
<feature type="compositionally biased region" description="Polar residues" evidence="1">
    <location>
        <begin position="232"/>
        <end position="251"/>
    </location>
</feature>
<feature type="region of interest" description="Disordered" evidence="1">
    <location>
        <begin position="32"/>
        <end position="56"/>
    </location>
</feature>
<dbReference type="AlphaFoldDB" id="A0A1Q3F6W9"/>
<proteinExistence type="predicted"/>
<feature type="region of interest" description="Disordered" evidence="1">
    <location>
        <begin position="80"/>
        <end position="111"/>
    </location>
</feature>
<feature type="region of interest" description="Disordered" evidence="1">
    <location>
        <begin position="230"/>
        <end position="251"/>
    </location>
</feature>